<dbReference type="PANTHER" id="PTHR36435:SF1">
    <property type="entry name" value="CAAX AMINO TERMINAL PROTEASE FAMILY PROTEIN"/>
    <property type="match status" value="1"/>
</dbReference>
<dbReference type="Pfam" id="PF02517">
    <property type="entry name" value="Rce1-like"/>
    <property type="match status" value="1"/>
</dbReference>
<keyword evidence="1" id="KW-1133">Transmembrane helix</keyword>
<name>A0A6P1TIT9_9FIRM</name>
<dbReference type="InterPro" id="IPR052710">
    <property type="entry name" value="CAAX_protease"/>
</dbReference>
<evidence type="ECO:0000313" key="4">
    <source>
        <dbReference type="Proteomes" id="UP000464314"/>
    </source>
</evidence>
<dbReference type="EMBL" id="CP048000">
    <property type="protein sequence ID" value="QHQ60012.1"/>
    <property type="molecule type" value="Genomic_DNA"/>
</dbReference>
<keyword evidence="3" id="KW-0482">Metalloprotease</keyword>
<keyword evidence="1" id="KW-0472">Membrane</keyword>
<dbReference type="KEGG" id="anr:Ana3638_03795"/>
<feature type="transmembrane region" description="Helical" evidence="1">
    <location>
        <begin position="147"/>
        <end position="164"/>
    </location>
</feature>
<dbReference type="InterPro" id="IPR003675">
    <property type="entry name" value="Rce1/LyrA-like_dom"/>
</dbReference>
<dbReference type="RefSeq" id="WP_161836848.1">
    <property type="nucleotide sequence ID" value="NZ_CP048000.1"/>
</dbReference>
<feature type="transmembrane region" description="Helical" evidence="1">
    <location>
        <begin position="246"/>
        <end position="268"/>
    </location>
</feature>
<sequence>MNRIKSVNRVFLITVLLSIVGSVINTWIFEFTGNYFLILLMSQIILVIPSLIYLITQKVNVAQAIRFKKLKISNIILIIIFAYLITPLMNLINAISMLYVQNDTTDIMNNIVENNGFFLSLIMVAFVPCILEESVYRGIFFNEYSKVNVLKGVFLSGFLFGIIHGNLNQFSYAFAMGIVFALLIEATDSILATMIVHFFINGTSVVIMALYPKLFQFLETLYGPDKFNADELMKSMNSGILDDMTLGYVIQSYGITAVITTVLAFIVFKTIAKNSGRWEHLKSIFKRNNRGGVGYSQTDNYTVEGDISLQDSFYEIPQTKRKLITVSLITGIIICVTLMLVNEIFAPAVPEQNAENFYTVIRLFLF</sequence>
<keyword evidence="1" id="KW-0812">Transmembrane</keyword>
<dbReference type="GO" id="GO:0008237">
    <property type="term" value="F:metallopeptidase activity"/>
    <property type="evidence" value="ECO:0007669"/>
    <property type="project" value="UniProtKB-KW"/>
</dbReference>
<dbReference type="PANTHER" id="PTHR36435">
    <property type="entry name" value="SLR1288 PROTEIN"/>
    <property type="match status" value="1"/>
</dbReference>
<organism evidence="3 4">
    <name type="scientific">Anaerocolumna sedimenticola</name>
    <dbReference type="NCBI Taxonomy" id="2696063"/>
    <lineage>
        <taxon>Bacteria</taxon>
        <taxon>Bacillati</taxon>
        <taxon>Bacillota</taxon>
        <taxon>Clostridia</taxon>
        <taxon>Lachnospirales</taxon>
        <taxon>Lachnospiraceae</taxon>
        <taxon>Anaerocolumna</taxon>
    </lineage>
</organism>
<accession>A0A6P1TIT9</accession>
<dbReference type="GO" id="GO:0004175">
    <property type="term" value="F:endopeptidase activity"/>
    <property type="evidence" value="ECO:0007669"/>
    <property type="project" value="UniProtKB-ARBA"/>
</dbReference>
<feature type="transmembrane region" description="Helical" evidence="1">
    <location>
        <begin position="323"/>
        <end position="341"/>
    </location>
</feature>
<evidence type="ECO:0000313" key="3">
    <source>
        <dbReference type="EMBL" id="QHQ60012.1"/>
    </source>
</evidence>
<keyword evidence="3" id="KW-0378">Hydrolase</keyword>
<protein>
    <submittedName>
        <fullName evidence="3">CPBP family intramembrane metalloprotease</fullName>
    </submittedName>
</protein>
<feature type="transmembrane region" description="Helical" evidence="1">
    <location>
        <begin position="170"/>
        <end position="187"/>
    </location>
</feature>
<keyword evidence="3" id="KW-0645">Protease</keyword>
<feature type="transmembrane region" description="Helical" evidence="1">
    <location>
        <begin position="116"/>
        <end position="135"/>
    </location>
</feature>
<dbReference type="AlphaFoldDB" id="A0A6P1TIT9"/>
<dbReference type="GO" id="GO:0006508">
    <property type="term" value="P:proteolysis"/>
    <property type="evidence" value="ECO:0007669"/>
    <property type="project" value="UniProtKB-KW"/>
</dbReference>
<feature type="domain" description="CAAX prenyl protease 2/Lysostaphin resistance protein A-like" evidence="2">
    <location>
        <begin position="116"/>
        <end position="202"/>
    </location>
</feature>
<evidence type="ECO:0000256" key="1">
    <source>
        <dbReference type="SAM" id="Phobius"/>
    </source>
</evidence>
<feature type="transmembrane region" description="Helical" evidence="1">
    <location>
        <begin position="35"/>
        <end position="55"/>
    </location>
</feature>
<keyword evidence="4" id="KW-1185">Reference proteome</keyword>
<dbReference type="Proteomes" id="UP000464314">
    <property type="component" value="Chromosome"/>
</dbReference>
<feature type="transmembrane region" description="Helical" evidence="1">
    <location>
        <begin position="75"/>
        <end position="96"/>
    </location>
</feature>
<evidence type="ECO:0000259" key="2">
    <source>
        <dbReference type="Pfam" id="PF02517"/>
    </source>
</evidence>
<gene>
    <name evidence="3" type="ORF">Ana3638_03795</name>
</gene>
<proteinExistence type="predicted"/>
<feature type="transmembrane region" description="Helical" evidence="1">
    <location>
        <begin position="194"/>
        <end position="211"/>
    </location>
</feature>
<feature type="transmembrane region" description="Helical" evidence="1">
    <location>
        <begin position="7"/>
        <end position="29"/>
    </location>
</feature>
<reference evidence="3 4" key="1">
    <citation type="submission" date="2020-01" db="EMBL/GenBank/DDBJ databases">
        <title>Genome analysis of Anaerocolumna sp. CBA3638.</title>
        <authorList>
            <person name="Kim J."/>
            <person name="Roh S.W."/>
        </authorList>
    </citation>
    <scope>NUCLEOTIDE SEQUENCE [LARGE SCALE GENOMIC DNA]</scope>
    <source>
        <strain evidence="3 4">CBA3638</strain>
    </source>
</reference>
<dbReference type="GO" id="GO:0080120">
    <property type="term" value="P:CAAX-box protein maturation"/>
    <property type="evidence" value="ECO:0007669"/>
    <property type="project" value="UniProtKB-ARBA"/>
</dbReference>